<name>A0A4Y2UBD4_ARAVE</name>
<feature type="compositionally biased region" description="Polar residues" evidence="1">
    <location>
        <begin position="21"/>
        <end position="38"/>
    </location>
</feature>
<keyword evidence="3" id="KW-1185">Reference proteome</keyword>
<proteinExistence type="predicted"/>
<protein>
    <submittedName>
        <fullName evidence="2">Uncharacterized protein</fullName>
    </submittedName>
</protein>
<dbReference type="Proteomes" id="UP000499080">
    <property type="component" value="Unassembled WGS sequence"/>
</dbReference>
<sequence>MSKEEDDDLRSGASDYPNAFSMESESSNANGRASPMRITQTPPTCLTCAIQAQHNRYLSSLDAEVRGKREALQQYAGVTLYSPEEEAHVFKLREEERILSEQFSTALGKNETLDI</sequence>
<dbReference type="EMBL" id="BGPR01035459">
    <property type="protein sequence ID" value="GBO10305.1"/>
    <property type="molecule type" value="Genomic_DNA"/>
</dbReference>
<organism evidence="2 3">
    <name type="scientific">Araneus ventricosus</name>
    <name type="common">Orbweaver spider</name>
    <name type="synonym">Epeira ventricosa</name>
    <dbReference type="NCBI Taxonomy" id="182803"/>
    <lineage>
        <taxon>Eukaryota</taxon>
        <taxon>Metazoa</taxon>
        <taxon>Ecdysozoa</taxon>
        <taxon>Arthropoda</taxon>
        <taxon>Chelicerata</taxon>
        <taxon>Arachnida</taxon>
        <taxon>Araneae</taxon>
        <taxon>Araneomorphae</taxon>
        <taxon>Entelegynae</taxon>
        <taxon>Araneoidea</taxon>
        <taxon>Araneidae</taxon>
        <taxon>Araneus</taxon>
    </lineage>
</organism>
<evidence type="ECO:0000313" key="3">
    <source>
        <dbReference type="Proteomes" id="UP000499080"/>
    </source>
</evidence>
<evidence type="ECO:0000313" key="2">
    <source>
        <dbReference type="EMBL" id="GBO10305.1"/>
    </source>
</evidence>
<dbReference type="AlphaFoldDB" id="A0A4Y2UBD4"/>
<accession>A0A4Y2UBD4</accession>
<feature type="region of interest" description="Disordered" evidence="1">
    <location>
        <begin position="1"/>
        <end position="38"/>
    </location>
</feature>
<comment type="caution">
    <text evidence="2">The sequence shown here is derived from an EMBL/GenBank/DDBJ whole genome shotgun (WGS) entry which is preliminary data.</text>
</comment>
<gene>
    <name evidence="2" type="ORF">AVEN_256605_1</name>
</gene>
<evidence type="ECO:0000256" key="1">
    <source>
        <dbReference type="SAM" id="MobiDB-lite"/>
    </source>
</evidence>
<reference evidence="2 3" key="1">
    <citation type="journal article" date="2019" name="Sci. Rep.">
        <title>Orb-weaving spider Araneus ventricosus genome elucidates the spidroin gene catalogue.</title>
        <authorList>
            <person name="Kono N."/>
            <person name="Nakamura H."/>
            <person name="Ohtoshi R."/>
            <person name="Moran D.A.P."/>
            <person name="Shinohara A."/>
            <person name="Yoshida Y."/>
            <person name="Fujiwara M."/>
            <person name="Mori M."/>
            <person name="Tomita M."/>
            <person name="Arakawa K."/>
        </authorList>
    </citation>
    <scope>NUCLEOTIDE SEQUENCE [LARGE SCALE GENOMIC DNA]</scope>
</reference>